<dbReference type="GO" id="GO:0005786">
    <property type="term" value="C:signal recognition particle, endoplasmic reticulum targeting"/>
    <property type="evidence" value="ECO:0007669"/>
    <property type="project" value="UniProtKB-KW"/>
</dbReference>
<comment type="similarity">
    <text evidence="3 10">Belongs to the SRP68 family.</text>
</comment>
<dbReference type="GO" id="GO:0008312">
    <property type="term" value="F:7S RNA binding"/>
    <property type="evidence" value="ECO:0007669"/>
    <property type="project" value="InterPro"/>
</dbReference>
<evidence type="ECO:0000313" key="11">
    <source>
        <dbReference type="EMBL" id="CDO56623.1"/>
    </source>
</evidence>
<keyword evidence="7" id="KW-0539">Nucleus</keyword>
<dbReference type="STRING" id="1173061.A0A0J9XH36"/>
<dbReference type="GO" id="GO:0005047">
    <property type="term" value="F:signal recognition particle binding"/>
    <property type="evidence" value="ECO:0007669"/>
    <property type="project" value="InterPro"/>
</dbReference>
<accession>A0A0J9XH36</accession>
<dbReference type="Proteomes" id="UP000242525">
    <property type="component" value="Unassembled WGS sequence"/>
</dbReference>
<dbReference type="InterPro" id="IPR026258">
    <property type="entry name" value="SRP68"/>
</dbReference>
<keyword evidence="8 10" id="KW-0687">Ribonucleoprotein</keyword>
<evidence type="ECO:0000256" key="6">
    <source>
        <dbReference type="ARBA" id="ARBA00023135"/>
    </source>
</evidence>
<dbReference type="GO" id="GO:0006614">
    <property type="term" value="P:SRP-dependent cotranslational protein targeting to membrane"/>
    <property type="evidence" value="ECO:0007669"/>
    <property type="project" value="InterPro"/>
</dbReference>
<evidence type="ECO:0000256" key="4">
    <source>
        <dbReference type="ARBA" id="ARBA00022490"/>
    </source>
</evidence>
<keyword evidence="6 10" id="KW-0733">Signal recognition particle</keyword>
<evidence type="ECO:0000256" key="1">
    <source>
        <dbReference type="ARBA" id="ARBA00004496"/>
    </source>
</evidence>
<gene>
    <name evidence="11" type="ORF">BN980_GECA16s00450g</name>
</gene>
<organism evidence="11 12">
    <name type="scientific">Geotrichum candidum</name>
    <name type="common">Oospora lactis</name>
    <name type="synonym">Dipodascus geotrichum</name>
    <dbReference type="NCBI Taxonomy" id="1173061"/>
    <lineage>
        <taxon>Eukaryota</taxon>
        <taxon>Fungi</taxon>
        <taxon>Dikarya</taxon>
        <taxon>Ascomycota</taxon>
        <taxon>Saccharomycotina</taxon>
        <taxon>Dipodascomycetes</taxon>
        <taxon>Dipodascales</taxon>
        <taxon>Dipodascaceae</taxon>
        <taxon>Geotrichum</taxon>
    </lineage>
</organism>
<evidence type="ECO:0000256" key="9">
    <source>
        <dbReference type="ARBA" id="ARBA00029498"/>
    </source>
</evidence>
<evidence type="ECO:0000256" key="2">
    <source>
        <dbReference type="ARBA" id="ARBA00004604"/>
    </source>
</evidence>
<dbReference type="OrthoDB" id="10255118at2759"/>
<proteinExistence type="inferred from homology"/>
<dbReference type="PANTHER" id="PTHR12860">
    <property type="entry name" value="SIGNAL RECOGNITION PARTICLE 68 KDA PROTEIN"/>
    <property type="match status" value="1"/>
</dbReference>
<evidence type="ECO:0000256" key="8">
    <source>
        <dbReference type="ARBA" id="ARBA00023274"/>
    </source>
</evidence>
<comment type="subcellular location">
    <subcellularLocation>
        <location evidence="1 10">Cytoplasm</location>
    </subcellularLocation>
    <subcellularLocation>
        <location evidence="2">Nucleus</location>
        <location evidence="2">Nucleolus</location>
    </subcellularLocation>
</comment>
<keyword evidence="4 10" id="KW-0963">Cytoplasm</keyword>
<dbReference type="AlphaFoldDB" id="A0A0J9XH36"/>
<sequence length="601" mass="67715">MEHPLEEIVLARNELPLQWADDYRHYRIRTTRKLARLRKSFNLLQRPVKGKKPQRSGKAISLEDVKKNAEVLKVYLTLAERAWAEALRTTTLQESTTTVEGSHKKDHIRSKLAKAATYAARAVKLAEEVDGFDDASKLELYAYSALISGHHDFVNHRWKSCIKNYSVARASLFTIANKTTTPGIKEQLLDVISTIVDEHITYSVFQLEKVRPLRVDNIAKKAALDQNDTHPAIAIIQKIDPSVLSIESLNPSENNRLEVVTWRKHTAKITDDDVAAALFDTVKKDSELEAKVNSTESAGASISLFDGVLQSWQDTQDLVKDNIKRYESSNSSHDQSIQDQYIISTFAGYSLLLRRIQRDTILLSQLDTTKKKEQTDGKINRKVFDKSHDLVRIYDTILQSTNQLLELPGIYNDEELLQSLTSLDSYYKAKRIDLIGQTYFLAGENKEALAMYQKALGILTSLPKLDALVEFPQGVLSKEQLNAAISRINIRTVQLQAVLTAEKIKLDNTSNASTDIPAVVDSIKTYPSNLTVDEISKNLVKFDQKLEPVFVKPVFFDIAFNYVDYDNDSKSSVLSRDTATASESSDTKGSKRGFLKGLWGR</sequence>
<comment type="caution">
    <text evidence="11">The sequence shown here is derived from an EMBL/GenBank/DDBJ whole genome shotgun (WGS) entry which is preliminary data.</text>
</comment>
<dbReference type="InterPro" id="IPR038253">
    <property type="entry name" value="SRP68_N_sf"/>
</dbReference>
<reference evidence="11" key="1">
    <citation type="submission" date="2014-03" db="EMBL/GenBank/DDBJ databases">
        <authorList>
            <person name="Casaregola S."/>
        </authorList>
    </citation>
    <scope>NUCLEOTIDE SEQUENCE [LARGE SCALE GENOMIC DNA]</scope>
    <source>
        <strain evidence="11">CLIB 918</strain>
    </source>
</reference>
<dbReference type="Gene3D" id="1.10.3450.40">
    <property type="entry name" value="Signal recognition particle, SRP68 subunit, RNA-binding domain"/>
    <property type="match status" value="1"/>
</dbReference>
<dbReference type="GO" id="GO:0030942">
    <property type="term" value="F:endoplasmic reticulum signal peptide binding"/>
    <property type="evidence" value="ECO:0007669"/>
    <property type="project" value="InterPro"/>
</dbReference>
<evidence type="ECO:0000256" key="3">
    <source>
        <dbReference type="ARBA" id="ARBA00009352"/>
    </source>
</evidence>
<evidence type="ECO:0000313" key="12">
    <source>
        <dbReference type="Proteomes" id="UP000242525"/>
    </source>
</evidence>
<evidence type="ECO:0000256" key="7">
    <source>
        <dbReference type="ARBA" id="ARBA00023242"/>
    </source>
</evidence>
<keyword evidence="12" id="KW-1185">Reference proteome</keyword>
<evidence type="ECO:0000256" key="10">
    <source>
        <dbReference type="PIRNR" id="PIRNR038995"/>
    </source>
</evidence>
<evidence type="ECO:0000256" key="5">
    <source>
        <dbReference type="ARBA" id="ARBA00022884"/>
    </source>
</evidence>
<name>A0A0J9XH36_GEOCN</name>
<protein>
    <recommendedName>
        <fullName evidence="9 10">Signal recognition particle subunit SRP68</fullName>
        <shortName evidence="10">SRP68</shortName>
    </recommendedName>
</protein>
<dbReference type="PANTHER" id="PTHR12860:SF0">
    <property type="entry name" value="SIGNAL RECOGNITION PARTICLE SUBUNIT SRP68"/>
    <property type="match status" value="1"/>
</dbReference>
<dbReference type="PIRSF" id="PIRSF038995">
    <property type="entry name" value="SRP68"/>
    <property type="match status" value="1"/>
</dbReference>
<dbReference type="GO" id="GO:0005730">
    <property type="term" value="C:nucleolus"/>
    <property type="evidence" value="ECO:0007669"/>
    <property type="project" value="UniProtKB-SubCell"/>
</dbReference>
<dbReference type="Pfam" id="PF16969">
    <property type="entry name" value="SRP68"/>
    <property type="match status" value="1"/>
</dbReference>
<keyword evidence="5 10" id="KW-0694">RNA-binding</keyword>
<comment type="function">
    <text evidence="10">Component of the signal recognition particle (SRP) complex, a ribonucleoprotein complex that mediates the cotranslational targeting of secretory and membrane proteins to the endoplasmic reticulum (ER). The SRP complex interacts with the signal sequence in nascent secretory and membrane proteins and directs them to the membrane of the ER.</text>
</comment>
<dbReference type="EMBL" id="CCBN010000016">
    <property type="protein sequence ID" value="CDO56623.1"/>
    <property type="molecule type" value="Genomic_DNA"/>
</dbReference>